<dbReference type="PATRIC" id="fig|1303518.3.peg.2699"/>
<dbReference type="HOGENOM" id="CLU_917339_0_0_0"/>
<name>S0EZM1_CHTCT</name>
<dbReference type="Proteomes" id="UP000014227">
    <property type="component" value="Chromosome I"/>
</dbReference>
<dbReference type="InterPro" id="IPR011989">
    <property type="entry name" value="ARM-like"/>
</dbReference>
<gene>
    <name evidence="1" type="ORF">CCALI_02598</name>
</gene>
<dbReference type="STRING" id="454171.CP488_01493"/>
<dbReference type="Gene3D" id="1.25.10.10">
    <property type="entry name" value="Leucine-rich Repeat Variant"/>
    <property type="match status" value="1"/>
</dbReference>
<sequence length="303" mass="34770">MRANAPSDPVRRYLPLLWEREERAFAVAQNLYRAPNEIPFAVQQEQDWAVHTFLDTLFQRNPQKPKYPRYQRQAVITAVIHTILLVGNRPNLTYMMVTLFPAMYVADSQLAEALCRTLVMLYHKEALFLSPKPQIYWFEWTFQRALQTQHPQDLIVLWQMLGADDPITRQAAHCALQWLRTVHATAHLLFGLHYVKDHALRMNLVNMLEEIAEPQVLITLARLHRETAETDWPLSRRIARAVHTIAQQNAAPNPLTLLRPADPPASFADLLQPAIAVNTAVTEASRTELLRSAGEPSNRKRGL</sequence>
<protein>
    <submittedName>
        <fullName evidence="1">Uncharacterized protein</fullName>
    </submittedName>
</protein>
<dbReference type="AlphaFoldDB" id="S0EZM1"/>
<reference evidence="2" key="1">
    <citation type="submission" date="2013-03" db="EMBL/GenBank/DDBJ databases">
        <title>Genome sequence of Chthonomonas calidirosea, the first sequenced genome from the Armatimonadetes phylum (formally candidate division OP10).</title>
        <authorList>
            <person name="Lee K.C.Y."/>
            <person name="Morgan X.C."/>
            <person name="Dunfield P.F."/>
            <person name="Tamas I."/>
            <person name="Houghton K.M."/>
            <person name="Vyssotski M."/>
            <person name="Ryan J.L.J."/>
            <person name="Lagutin K."/>
            <person name="McDonald I.R."/>
            <person name="Stott M.B."/>
        </authorList>
    </citation>
    <scope>NUCLEOTIDE SEQUENCE [LARGE SCALE GENOMIC DNA]</scope>
    <source>
        <strain evidence="2">DSM 23976 / ICMP 18418 / T49</strain>
    </source>
</reference>
<organism evidence="1 2">
    <name type="scientific">Chthonomonas calidirosea (strain DSM 23976 / ICMP 18418 / T49)</name>
    <dbReference type="NCBI Taxonomy" id="1303518"/>
    <lineage>
        <taxon>Bacteria</taxon>
        <taxon>Bacillati</taxon>
        <taxon>Armatimonadota</taxon>
        <taxon>Chthonomonadia</taxon>
        <taxon>Chthonomonadales</taxon>
        <taxon>Chthonomonadaceae</taxon>
        <taxon>Chthonomonas</taxon>
    </lineage>
</organism>
<evidence type="ECO:0000313" key="1">
    <source>
        <dbReference type="EMBL" id="CCW36391.1"/>
    </source>
</evidence>
<dbReference type="RefSeq" id="WP_016483900.1">
    <property type="nucleotide sequence ID" value="NC_021487.1"/>
</dbReference>
<dbReference type="EMBL" id="HF951689">
    <property type="protein sequence ID" value="CCW36391.1"/>
    <property type="molecule type" value="Genomic_DNA"/>
</dbReference>
<dbReference type="KEGG" id="ccz:CCALI_02598"/>
<dbReference type="InParanoid" id="S0EZM1"/>
<keyword evidence="2" id="KW-1185">Reference proteome</keyword>
<evidence type="ECO:0000313" key="2">
    <source>
        <dbReference type="Proteomes" id="UP000014227"/>
    </source>
</evidence>
<proteinExistence type="predicted"/>
<accession>S0EZM1</accession>